<accession>A0ACB7HDJ4</accession>
<protein>
    <submittedName>
        <fullName evidence="1">Uncharacterized protein</fullName>
    </submittedName>
</protein>
<dbReference type="EMBL" id="CM004393">
    <property type="protein sequence ID" value="KAG8650662.1"/>
    <property type="molecule type" value="Genomic_DNA"/>
</dbReference>
<organism evidence="1 2">
    <name type="scientific">Manihot esculenta</name>
    <name type="common">Cassava</name>
    <name type="synonym">Jatropha manihot</name>
    <dbReference type="NCBI Taxonomy" id="3983"/>
    <lineage>
        <taxon>Eukaryota</taxon>
        <taxon>Viridiplantae</taxon>
        <taxon>Streptophyta</taxon>
        <taxon>Embryophyta</taxon>
        <taxon>Tracheophyta</taxon>
        <taxon>Spermatophyta</taxon>
        <taxon>Magnoliopsida</taxon>
        <taxon>eudicotyledons</taxon>
        <taxon>Gunneridae</taxon>
        <taxon>Pentapetalae</taxon>
        <taxon>rosids</taxon>
        <taxon>fabids</taxon>
        <taxon>Malpighiales</taxon>
        <taxon>Euphorbiaceae</taxon>
        <taxon>Crotonoideae</taxon>
        <taxon>Manihoteae</taxon>
        <taxon>Manihot</taxon>
    </lineage>
</organism>
<evidence type="ECO:0000313" key="2">
    <source>
        <dbReference type="Proteomes" id="UP000091857"/>
    </source>
</evidence>
<proteinExistence type="predicted"/>
<comment type="caution">
    <text evidence="1">The sequence shown here is derived from an EMBL/GenBank/DDBJ whole genome shotgun (WGS) entry which is preliminary data.</text>
</comment>
<keyword evidence="2" id="KW-1185">Reference proteome</keyword>
<name>A0ACB7HDJ4_MANES</name>
<evidence type="ECO:0000313" key="1">
    <source>
        <dbReference type="EMBL" id="KAG8650662.1"/>
    </source>
</evidence>
<reference evidence="2" key="1">
    <citation type="journal article" date="2016" name="Nat. Biotechnol.">
        <title>Sequencing wild and cultivated cassava and related species reveals extensive interspecific hybridization and genetic diversity.</title>
        <authorList>
            <person name="Bredeson J.V."/>
            <person name="Lyons J.B."/>
            <person name="Prochnik S.E."/>
            <person name="Wu G.A."/>
            <person name="Ha C.M."/>
            <person name="Edsinger-Gonzales E."/>
            <person name="Grimwood J."/>
            <person name="Schmutz J."/>
            <person name="Rabbi I.Y."/>
            <person name="Egesi C."/>
            <person name="Nauluvula P."/>
            <person name="Lebot V."/>
            <person name="Ndunguru J."/>
            <person name="Mkamilo G."/>
            <person name="Bart R.S."/>
            <person name="Setter T.L."/>
            <person name="Gleadow R.M."/>
            <person name="Kulakow P."/>
            <person name="Ferguson M.E."/>
            <person name="Rounsley S."/>
            <person name="Rokhsar D.S."/>
        </authorList>
    </citation>
    <scope>NUCLEOTIDE SEQUENCE [LARGE SCALE GENOMIC DNA]</scope>
    <source>
        <strain evidence="2">cv. AM560-2</strain>
    </source>
</reference>
<dbReference type="Proteomes" id="UP000091857">
    <property type="component" value="Chromosome 7"/>
</dbReference>
<gene>
    <name evidence="1" type="ORF">MANES_07G062404v8</name>
</gene>
<sequence length="2666" mass="303463">MVLDIFISIFTEVIKEPIMEFVVVPIKRHISYPFTYKSKVEKLHHESEKLKNRKVKLQRAVEEATRKGEEIDESVNKWLNDAGKAIEEAEECIKGEEQAKKRCFVGLCPDLKTRYHLSKKAEKKALAIHELASEDDHNPISFPPHPQQIVAPSVYAREGLNSRELFLEKVMDALLDPDLNMIGVYGLGGVGKTTLAKQVHRKALEGKRFGVVAMVAVGQTPELRRIQSEIADILGLEFKSEEIPGRANRLYERLKKELEKEKTELEKEKKVLIILDDVWKKLDLNAVGIPFGDGFKGCKILLTSRSQDVLSRKMGTQQEFKLDVLQDEEARSLFEITVAGAKDSELPPIAAEIAKKCAGLPLLLLTVATDLRNRELYAWNDKLNQLSEFDNEEIYSKVHAILESSYNNLCSNEVKSFFLLCGLIGQSNIEIQSLLKYVMGLSLFKNISTVQGARNKVYSLIDTLKAQSLLLDGDMYGFVKIHDVVRDTALNIASREQHAFIVTSGMELVKFPNKDCTRISLPYCEIENLPEGWECPKAEALFLFTEVFCLGIPHQFFKGIRNLEVVDFTGIHFVSLPSSLAFLSNLHTLCLHRCQLDDLAIIGDLQQLRVLSFANSYVVELPRQIEQLARLKVLDVSNCSKLKMIPANALSKLSELEELYMSNSFVEWEADGNNASLAELEKLSQLTTLEMQILDDKILPKHLFSNGRLQTFRILIGDNWDWDDNYKTSRALKLKLKASIHSGYGIKVLLRETEDLCLDEVREAENLLYDIDGDGFPKLKHLRVQNNHAIQHIINSMKWAVCDAFPILESLILENLMKLEKIYHGRLAAGSFNKLEILQVKNCQRLTHLFSLSAVKCLLQLQEMKVEDCPQMKAIVIDESESSNEVFEFNGLRSLNLRNLPNLRTFHSPLKIEEFLSERDDDTHLSFFSRTVSFPNLEHLELNSVGCEKIWHDQLSATSSKLESLSVCCCHELKHLFTTSIVKRLLQLKTLQIYICSSMEEIILTEEFIEEEDERMNQILFPKLNELSLYDLPKLIRFCTGYQIEFQSLRYLDISYCNALMGLVPSVPHKGMMEKQDDTEINQNAEIQSLFNKMVGFPNLERLSLSGLNEFKRIWHSPLAANSFFKLKSLNVVYCQKLMAVFPSNDLERFRRMQELIVSNCASLQEIYQLEGSNVDEAFELRKLNISELGSLKYVWRKDPQAVFSFQNLKSVTVSHCDVLNYLFPASIADGLLQLEELTITTCGVEEIIAEAEDVEQAPYYCFKFPQLTFLELTDLSELRSWYPGTHILELQKLTSLNVRNCNKIIKFSLQEIDEEGKRPLLFLKKMSPNLEELTLEHKDLIAIQQGQFFSKLKMLTLINLQNKSCPFIIGFLERLYSVETILVKGYNTSEELEELFSYEGLAGKEEEHARTLARVKNLKLDVVYNLKHIWDPDSGLKPLLQYLETLSVSGCHSLINVAPSSSSFQNLATLEVSYCAGLANLITASTAKSMVQLTKMTVRGCKMMTEIVTSDGDDHTEDEIINFDKLKCLELDDLPGLISFCSGNNAFNFPALENVTVKRCSRMKFFAFGDLNTPKLRGILLGDQQRWEGNLNATLAEMRVDQYFKASKFPELWHDGMQGRLLRNVERLEVDKCAMYNKAIPSNVLVFLNNLKKLEVKDCDSADVVFDLEGVSADDGLLPQLCELKLTSLPMLRHLWNKEPQGILEFKNLRLLQVGNCSSLKYIFTESIALCLLQLEKIEIYNCKMIEGIIEKEEIEEAADKMILPSLKSVVLKCLPRFSRFCSGWSNVECPLLEEMSIHKCPSLKNIFATQTLVNTINEMFPNLEKFSLDKKSTITILGFQFPTGFFSKVKVLELSFFQNKYHVPLFSLLPIFPNLERFEVLDSSLNELLPFEGLVGDQEDITTIPHIRALTLKILPGLKHIWNPDGQLHDPLFQSLETFEIWFCGNLIVLAPSSVSLGNLKTLKVFGCKTLANIFTSAAAKSMVQLETLIVTHCNMLTEIIGGVEEDGSTDEIVFSKMKTLKLEVLQNLTGFCLGSYIFNFPSLEQVTVFRCPKLRIFTVRKPSTPKIHGVFTGHRLSRTFLHWEGDLNATIEQIYMKYIGFKEIYDIQLSNFPMLKEKWHGQFPFKNLRHIWRLVVDECAFFSNAISSNLLKHLSRLNELAVERCDSVEDLFDLEGLNDDEDNDGLLKSLKELRLIDLPRLRHVWNKDPQGILSFRNLTLLKVENCSSLTNIFTLSMALGLVKLKHLELKRCNLVEHIITKEAEEEIAKDNTIFPSMESMSLECLPNLSSFYSASDVLKCPSLKRIEIVGCPNMELLASKFCKEHDLSMIAEGNGERIAASSGGKVVIPSLEELRVECNTIKNLCSQTSQADFLCGLKGIELTCISSDSTLLPSQFFESLPILEKLVLSDASFEDIIFCEEIIGEEIRPQSLVKLKELSLSKLPRLKHLRDAKLLSVFQSLETLNVMECGRLQVLVASSVSFQNLTTLQVSNCQGLVNLLSSSTARSLERLEKMKIEECELIQEVIVAEVDKEEEENEICFNQLKCLELRRLPSLSSFCSGNLTFNFPSLEEVILVECPNMKIFAQEVSTPQLWRVQTGEQLKYDKEWKDIIYYCSWEWKGTLKNTIQVICDWEWEGSLNNTIEALFKEKKAEETGIGQCSYG</sequence>